<dbReference type="AlphaFoldDB" id="A0A0A0L4F9"/>
<dbReference type="SUPFAM" id="SSF47473">
    <property type="entry name" value="EF-hand"/>
    <property type="match status" value="1"/>
</dbReference>
<dbReference type="PANTHER" id="PTHR37754">
    <property type="entry name" value="CALCIUM ION-BINDING PROTEIN"/>
    <property type="match status" value="1"/>
</dbReference>
<dbReference type="EMBL" id="CM002924">
    <property type="protein sequence ID" value="KGN56633.1"/>
    <property type="molecule type" value="Genomic_DNA"/>
</dbReference>
<sequence length="170" mass="19045">MGQAMGIFGGKDWRKNQLKKITDRIFKIFSKGSDKMSCQALKEATLHVYNDINKHWPGPHFSPPMTEDFDQIVEKVLKDSDKNKDQVINSDEFLEFILHLTTYAFVTVTGKVPFVTLVVAPTVALVTKKSTEGIPGVGKLVQKMPSSAYAFLVTLVVVAFQNSKQRLLLK</sequence>
<dbReference type="InterPro" id="IPR002048">
    <property type="entry name" value="EF_hand_dom"/>
</dbReference>
<dbReference type="PROSITE" id="PS00018">
    <property type="entry name" value="EF_HAND_1"/>
    <property type="match status" value="1"/>
</dbReference>
<dbReference type="GO" id="GO:0005509">
    <property type="term" value="F:calcium ion binding"/>
    <property type="evidence" value="ECO:0000318"/>
    <property type="project" value="GO_Central"/>
</dbReference>
<dbReference type="GO" id="GO:0048306">
    <property type="term" value="F:calcium-dependent protein binding"/>
    <property type="evidence" value="ECO:0000318"/>
    <property type="project" value="GO_Central"/>
</dbReference>
<reference evidence="3 4" key="3">
    <citation type="journal article" date="2010" name="BMC Genomics">
        <title>Transcriptome sequencing and comparative analysis of cucumber flowers with different sex types.</title>
        <authorList>
            <person name="Guo S."/>
            <person name="Zheng Y."/>
            <person name="Joung J.G."/>
            <person name="Liu S."/>
            <person name="Zhang Z."/>
            <person name="Crasta O.R."/>
            <person name="Sobral B.W."/>
            <person name="Xu Y."/>
            <person name="Huang S."/>
            <person name="Fei Z."/>
        </authorList>
    </citation>
    <scope>NUCLEOTIDE SEQUENCE [LARGE SCALE GENOMIC DNA]</scope>
    <source>
        <strain evidence="4">cv. 9930</strain>
    </source>
</reference>
<feature type="domain" description="EF-hand" evidence="2">
    <location>
        <begin position="68"/>
        <end position="103"/>
    </location>
</feature>
<keyword evidence="1" id="KW-0106">Calcium</keyword>
<dbReference type="PANTHER" id="PTHR37754:SF4">
    <property type="entry name" value="EF-HAND DOMAIN-CONTAINING PROTEIN"/>
    <property type="match status" value="1"/>
</dbReference>
<dbReference type="Gramene" id="KGN56633">
    <property type="protein sequence ID" value="KGN56633"/>
    <property type="gene ID" value="Csa_3G126960"/>
</dbReference>
<keyword evidence="4" id="KW-1185">Reference proteome</keyword>
<evidence type="ECO:0000259" key="2">
    <source>
        <dbReference type="PROSITE" id="PS50222"/>
    </source>
</evidence>
<dbReference type="PROSITE" id="PS50222">
    <property type="entry name" value="EF_HAND_2"/>
    <property type="match status" value="1"/>
</dbReference>
<dbReference type="OMA" id="ITDQVFD"/>
<dbReference type="eggNOG" id="ENOG502RXKC">
    <property type="taxonomic scope" value="Eukaryota"/>
</dbReference>
<protein>
    <recommendedName>
        <fullName evidence="2">EF-hand domain-containing protein</fullName>
    </recommendedName>
</protein>
<dbReference type="Proteomes" id="UP000029981">
    <property type="component" value="Chromosome 3"/>
</dbReference>
<dbReference type="InterPro" id="IPR011992">
    <property type="entry name" value="EF-hand-dom_pair"/>
</dbReference>
<reference evidence="3 4" key="1">
    <citation type="journal article" date="2009" name="Nat. Genet.">
        <title>The genome of the cucumber, Cucumis sativus L.</title>
        <authorList>
            <person name="Huang S."/>
            <person name="Li R."/>
            <person name="Zhang Z."/>
            <person name="Li L."/>
            <person name="Gu X."/>
            <person name="Fan W."/>
            <person name="Lucas W.J."/>
            <person name="Wang X."/>
            <person name="Xie B."/>
            <person name="Ni P."/>
            <person name="Ren Y."/>
            <person name="Zhu H."/>
            <person name="Li J."/>
            <person name="Lin K."/>
            <person name="Jin W."/>
            <person name="Fei Z."/>
            <person name="Li G."/>
            <person name="Staub J."/>
            <person name="Kilian A."/>
            <person name="van der Vossen E.A."/>
            <person name="Wu Y."/>
            <person name="Guo J."/>
            <person name="He J."/>
            <person name="Jia Z."/>
            <person name="Ren Y."/>
            <person name="Tian G."/>
            <person name="Lu Y."/>
            <person name="Ruan J."/>
            <person name="Qian W."/>
            <person name="Wang M."/>
            <person name="Huang Q."/>
            <person name="Li B."/>
            <person name="Xuan Z."/>
            <person name="Cao J."/>
            <person name="Asan"/>
            <person name="Wu Z."/>
            <person name="Zhang J."/>
            <person name="Cai Q."/>
            <person name="Bai Y."/>
            <person name="Zhao B."/>
            <person name="Han Y."/>
            <person name="Li Y."/>
            <person name="Li X."/>
            <person name="Wang S."/>
            <person name="Shi Q."/>
            <person name="Liu S."/>
            <person name="Cho W.K."/>
            <person name="Kim J.Y."/>
            <person name="Xu Y."/>
            <person name="Heller-Uszynska K."/>
            <person name="Miao H."/>
            <person name="Cheng Z."/>
            <person name="Zhang S."/>
            <person name="Wu J."/>
            <person name="Yang Y."/>
            <person name="Kang H."/>
            <person name="Li M."/>
            <person name="Liang H."/>
            <person name="Ren X."/>
            <person name="Shi Z."/>
            <person name="Wen M."/>
            <person name="Jian M."/>
            <person name="Yang H."/>
            <person name="Zhang G."/>
            <person name="Yang Z."/>
            <person name="Chen R."/>
            <person name="Liu S."/>
            <person name="Li J."/>
            <person name="Ma L."/>
            <person name="Liu H."/>
            <person name="Zhou Y."/>
            <person name="Zhao J."/>
            <person name="Fang X."/>
            <person name="Li G."/>
            <person name="Fang L."/>
            <person name="Li Y."/>
            <person name="Liu D."/>
            <person name="Zheng H."/>
            <person name="Zhang Y."/>
            <person name="Qin N."/>
            <person name="Li Z."/>
            <person name="Yang G."/>
            <person name="Yang S."/>
            <person name="Bolund L."/>
            <person name="Kristiansen K."/>
            <person name="Zheng H."/>
            <person name="Li S."/>
            <person name="Zhang X."/>
            <person name="Yang H."/>
            <person name="Wang J."/>
            <person name="Sun R."/>
            <person name="Zhang B."/>
            <person name="Jiang S."/>
            <person name="Wang J."/>
            <person name="Du Y."/>
            <person name="Li S."/>
        </authorList>
    </citation>
    <scope>NUCLEOTIDE SEQUENCE [LARGE SCALE GENOMIC DNA]</scope>
    <source>
        <strain evidence="4">cv. 9930</strain>
    </source>
</reference>
<dbReference type="STRING" id="3659.A0A0A0L4F9"/>
<accession>A0A0A0L4F9</accession>
<proteinExistence type="predicted"/>
<evidence type="ECO:0000256" key="1">
    <source>
        <dbReference type="ARBA" id="ARBA00022837"/>
    </source>
</evidence>
<name>A0A0A0L4F9_CUCSA</name>
<evidence type="ECO:0000313" key="3">
    <source>
        <dbReference type="EMBL" id="KGN56633.1"/>
    </source>
</evidence>
<dbReference type="InterPro" id="IPR018247">
    <property type="entry name" value="EF_Hand_1_Ca_BS"/>
</dbReference>
<dbReference type="Gene3D" id="1.10.238.10">
    <property type="entry name" value="EF-hand"/>
    <property type="match status" value="1"/>
</dbReference>
<gene>
    <name evidence="3" type="ORF">Csa_3G126960</name>
</gene>
<reference evidence="3 4" key="4">
    <citation type="journal article" date="2011" name="BMC Genomics">
        <title>RNA-Seq improves annotation of protein-coding genes in the cucumber genome.</title>
        <authorList>
            <person name="Li Z."/>
            <person name="Zhang Z."/>
            <person name="Yan P."/>
            <person name="Huang S."/>
            <person name="Fei Z."/>
            <person name="Lin K."/>
        </authorList>
    </citation>
    <scope>NUCLEOTIDE SEQUENCE [LARGE SCALE GENOMIC DNA]</scope>
    <source>
        <strain evidence="4">cv. 9930</strain>
    </source>
</reference>
<reference evidence="3 4" key="2">
    <citation type="journal article" date="2009" name="PLoS ONE">
        <title>An integrated genetic and cytogenetic map of the cucumber genome.</title>
        <authorList>
            <person name="Ren Y."/>
            <person name="Zhang Z."/>
            <person name="Liu J."/>
            <person name="Staub J.E."/>
            <person name="Han Y."/>
            <person name="Cheng Z."/>
            <person name="Li X."/>
            <person name="Lu J."/>
            <person name="Miao H."/>
            <person name="Kang H."/>
            <person name="Xie B."/>
            <person name="Gu X."/>
            <person name="Wang X."/>
            <person name="Du Y."/>
            <person name="Jin W."/>
            <person name="Huang S."/>
        </authorList>
    </citation>
    <scope>NUCLEOTIDE SEQUENCE [LARGE SCALE GENOMIC DNA]</scope>
    <source>
        <strain evidence="4">cv. 9930</strain>
    </source>
</reference>
<organism evidence="3 4">
    <name type="scientific">Cucumis sativus</name>
    <name type="common">Cucumber</name>
    <dbReference type="NCBI Taxonomy" id="3659"/>
    <lineage>
        <taxon>Eukaryota</taxon>
        <taxon>Viridiplantae</taxon>
        <taxon>Streptophyta</taxon>
        <taxon>Embryophyta</taxon>
        <taxon>Tracheophyta</taxon>
        <taxon>Spermatophyta</taxon>
        <taxon>Magnoliopsida</taxon>
        <taxon>eudicotyledons</taxon>
        <taxon>Gunneridae</taxon>
        <taxon>Pentapetalae</taxon>
        <taxon>rosids</taxon>
        <taxon>fabids</taxon>
        <taxon>Cucurbitales</taxon>
        <taxon>Cucurbitaceae</taxon>
        <taxon>Benincaseae</taxon>
        <taxon>Cucumis</taxon>
    </lineage>
</organism>
<evidence type="ECO:0000313" key="4">
    <source>
        <dbReference type="Proteomes" id="UP000029981"/>
    </source>
</evidence>